<dbReference type="AlphaFoldDB" id="A0A3G9K429"/>
<reference evidence="2 3" key="1">
    <citation type="submission" date="2018-11" db="EMBL/GenBank/DDBJ databases">
        <title>Complete genome sequence of Microcystis aeruginosa NIES-102.</title>
        <authorList>
            <person name="Yamaguchi H."/>
            <person name="Suzuki S."/>
            <person name="Kawachi M."/>
        </authorList>
    </citation>
    <scope>NUCLEOTIDE SEQUENCE [LARGE SCALE GENOMIC DNA]</scope>
    <source>
        <strain evidence="2 3">NIES-102</strain>
    </source>
</reference>
<dbReference type="EMBL" id="AP019314">
    <property type="protein sequence ID" value="BBH40175.1"/>
    <property type="molecule type" value="Genomic_DNA"/>
</dbReference>
<dbReference type="RefSeq" id="WP_155120248.1">
    <property type="nucleotide sequence ID" value="NZ_AP019314.1"/>
</dbReference>
<protein>
    <submittedName>
        <fullName evidence="2">Uncharacterized protein</fullName>
    </submittedName>
</protein>
<sequence length="53" mass="5929">MPKNNEVQNPDGTYTEIPPGYVSSKPKVDAQGKYYPVPIDPIKEPPLLPTEKF</sequence>
<organism evidence="2 3">
    <name type="scientific">Microcystis viridis NIES-102</name>
    <dbReference type="NCBI Taxonomy" id="213615"/>
    <lineage>
        <taxon>Bacteria</taxon>
        <taxon>Bacillati</taxon>
        <taxon>Cyanobacteriota</taxon>
        <taxon>Cyanophyceae</taxon>
        <taxon>Oscillatoriophycideae</taxon>
        <taxon>Chroococcales</taxon>
        <taxon>Microcystaceae</taxon>
        <taxon>Microcystis</taxon>
    </lineage>
</organism>
<feature type="region of interest" description="Disordered" evidence="1">
    <location>
        <begin position="1"/>
        <end position="29"/>
    </location>
</feature>
<dbReference type="Proteomes" id="UP000278152">
    <property type="component" value="Chromosome"/>
</dbReference>
<evidence type="ECO:0000313" key="2">
    <source>
        <dbReference type="EMBL" id="BBH40175.1"/>
    </source>
</evidence>
<name>A0A3G9K429_MICVR</name>
<dbReference type="KEGG" id="mvz:myaer102_27270"/>
<accession>A0A3G9K429</accession>
<gene>
    <name evidence="2" type="ORF">myaer102_27270</name>
</gene>
<evidence type="ECO:0000256" key="1">
    <source>
        <dbReference type="SAM" id="MobiDB-lite"/>
    </source>
</evidence>
<proteinExistence type="predicted"/>
<evidence type="ECO:0000313" key="3">
    <source>
        <dbReference type="Proteomes" id="UP000278152"/>
    </source>
</evidence>
<feature type="compositionally biased region" description="Polar residues" evidence="1">
    <location>
        <begin position="1"/>
        <end position="12"/>
    </location>
</feature>